<dbReference type="InterPro" id="IPR006016">
    <property type="entry name" value="UspA"/>
</dbReference>
<dbReference type="InterPro" id="IPR006015">
    <property type="entry name" value="Universal_stress_UspA"/>
</dbReference>
<sequence length="141" mass="15099">MKILVPVDGSKSSLNAAKYVAKLAKDLRSKCTVTLASIHDDIGLGHVKQFVAQSVVDDYLREVSEKELKPAQKALDTAGIKHTMVIKRGNVAQEIINLANKEKFDLIVMGSKGRSGILDALMGSVAQKVSSGAKQAVLLVK</sequence>
<dbReference type="Gene3D" id="3.40.50.620">
    <property type="entry name" value="HUPs"/>
    <property type="match status" value="1"/>
</dbReference>
<dbReference type="SUPFAM" id="SSF52402">
    <property type="entry name" value="Adenine nucleotide alpha hydrolases-like"/>
    <property type="match status" value="1"/>
</dbReference>
<dbReference type="PANTHER" id="PTHR46268">
    <property type="entry name" value="STRESS RESPONSE PROTEIN NHAX"/>
    <property type="match status" value="1"/>
</dbReference>
<keyword evidence="4" id="KW-1185">Reference proteome</keyword>
<dbReference type="InterPro" id="IPR014729">
    <property type="entry name" value="Rossmann-like_a/b/a_fold"/>
</dbReference>
<organism evidence="3 4">
    <name type="scientific">Polynucleobacter hirudinilacicola</name>
    <dbReference type="NCBI Taxonomy" id="1743166"/>
    <lineage>
        <taxon>Bacteria</taxon>
        <taxon>Pseudomonadati</taxon>
        <taxon>Pseudomonadota</taxon>
        <taxon>Betaproteobacteria</taxon>
        <taxon>Burkholderiales</taxon>
        <taxon>Burkholderiaceae</taxon>
        <taxon>Polynucleobacter</taxon>
    </lineage>
</organism>
<dbReference type="CDD" id="cd00293">
    <property type="entry name" value="USP-like"/>
    <property type="match status" value="1"/>
</dbReference>
<gene>
    <name evidence="3" type="ORF">B6A14_09440</name>
</gene>
<dbReference type="Pfam" id="PF00582">
    <property type="entry name" value="Usp"/>
    <property type="match status" value="1"/>
</dbReference>
<comment type="caution">
    <text evidence="3">The sequence shown here is derived from an EMBL/GenBank/DDBJ whole genome shotgun (WGS) entry which is preliminary data.</text>
</comment>
<protein>
    <submittedName>
        <fullName evidence="3">Universal stress protein UspA</fullName>
    </submittedName>
</protein>
<feature type="domain" description="UspA" evidence="2">
    <location>
        <begin position="2"/>
        <end position="141"/>
    </location>
</feature>
<name>A0A210RYA3_9BURK</name>
<dbReference type="OrthoDB" id="8547832at2"/>
<evidence type="ECO:0000313" key="4">
    <source>
        <dbReference type="Proteomes" id="UP000196880"/>
    </source>
</evidence>
<proteinExistence type="inferred from homology"/>
<dbReference type="AlphaFoldDB" id="A0A210RYA3"/>
<accession>A0A210RYA3</accession>
<dbReference type="PRINTS" id="PR01438">
    <property type="entry name" value="UNVRSLSTRESS"/>
</dbReference>
<reference evidence="3 4" key="1">
    <citation type="submission" date="2017-03" db="EMBL/GenBank/DDBJ databases">
        <title>New species Polynucleobacter sp. MWH-EgelM1-30-B4.</title>
        <authorList>
            <person name="Hahn M.W."/>
        </authorList>
    </citation>
    <scope>NUCLEOTIDE SEQUENCE [LARGE SCALE GENOMIC DNA]</scope>
    <source>
        <strain evidence="3 4">MWH-EgelM1-30-B4</strain>
    </source>
</reference>
<comment type="similarity">
    <text evidence="1">Belongs to the universal stress protein A family.</text>
</comment>
<dbReference type="PANTHER" id="PTHR46268:SF6">
    <property type="entry name" value="UNIVERSAL STRESS PROTEIN UP12"/>
    <property type="match status" value="1"/>
</dbReference>
<dbReference type="Proteomes" id="UP000196880">
    <property type="component" value="Unassembled WGS sequence"/>
</dbReference>
<dbReference type="RefSeq" id="WP_087910197.1">
    <property type="nucleotide sequence ID" value="NZ_NAIA01000003.1"/>
</dbReference>
<evidence type="ECO:0000256" key="1">
    <source>
        <dbReference type="ARBA" id="ARBA00008791"/>
    </source>
</evidence>
<evidence type="ECO:0000259" key="2">
    <source>
        <dbReference type="Pfam" id="PF00582"/>
    </source>
</evidence>
<dbReference type="EMBL" id="NAIA01000003">
    <property type="protein sequence ID" value="OWF65962.1"/>
    <property type="molecule type" value="Genomic_DNA"/>
</dbReference>
<evidence type="ECO:0000313" key="3">
    <source>
        <dbReference type="EMBL" id="OWF65962.1"/>
    </source>
</evidence>